<accession>A0A329LX50</accession>
<organism evidence="2 3">
    <name type="scientific">Mycobacterium colombiense</name>
    <dbReference type="NCBI Taxonomy" id="339268"/>
    <lineage>
        <taxon>Bacteria</taxon>
        <taxon>Bacillati</taxon>
        <taxon>Actinomycetota</taxon>
        <taxon>Actinomycetes</taxon>
        <taxon>Mycobacteriales</taxon>
        <taxon>Mycobacteriaceae</taxon>
        <taxon>Mycobacterium</taxon>
        <taxon>Mycobacterium avium complex (MAC)</taxon>
    </lineage>
</organism>
<sequence length="61" mass="6454">MPVLHSGISPVRTYQPTGRLAGTAGVTSRIPLRGRAARGAISGWRSAGGRPFWPRAGQRLS</sequence>
<protein>
    <submittedName>
        <fullName evidence="2">Uncharacterized protein</fullName>
    </submittedName>
</protein>
<comment type="caution">
    <text evidence="2">The sequence shown here is derived from an EMBL/GenBank/DDBJ whole genome shotgun (WGS) entry which is preliminary data.</text>
</comment>
<evidence type="ECO:0000313" key="2">
    <source>
        <dbReference type="EMBL" id="RAV12284.1"/>
    </source>
</evidence>
<evidence type="ECO:0000256" key="1">
    <source>
        <dbReference type="SAM" id="MobiDB-lite"/>
    </source>
</evidence>
<dbReference type="EMBL" id="QMEV01000015">
    <property type="protein sequence ID" value="RAV12284.1"/>
    <property type="molecule type" value="Genomic_DNA"/>
</dbReference>
<evidence type="ECO:0000313" key="3">
    <source>
        <dbReference type="Proteomes" id="UP000250915"/>
    </source>
</evidence>
<feature type="region of interest" description="Disordered" evidence="1">
    <location>
        <begin position="1"/>
        <end position="22"/>
    </location>
</feature>
<gene>
    <name evidence="2" type="ORF">DQP57_10175</name>
</gene>
<name>A0A329LX50_9MYCO</name>
<reference evidence="2 3" key="1">
    <citation type="submission" date="2018-06" db="EMBL/GenBank/DDBJ databases">
        <title>NTM in soil in Japan.</title>
        <authorList>
            <person name="Ohya K."/>
        </authorList>
    </citation>
    <scope>NUCLEOTIDE SEQUENCE [LARGE SCALE GENOMIC DNA]</scope>
    <source>
        <strain evidence="2 3">GF28</strain>
    </source>
</reference>
<proteinExistence type="predicted"/>
<dbReference type="Proteomes" id="UP000250915">
    <property type="component" value="Unassembled WGS sequence"/>
</dbReference>
<dbReference type="AlphaFoldDB" id="A0A329LX50"/>